<feature type="compositionally biased region" description="Polar residues" evidence="5">
    <location>
        <begin position="512"/>
        <end position="521"/>
    </location>
</feature>
<protein>
    <recommendedName>
        <fullName evidence="4">Poly [ADP-ribose] polymerase</fullName>
        <shortName evidence="4">PARP</shortName>
        <ecNumber evidence="4">2.4.2.-</ecNumber>
    </recommendedName>
</protein>
<accession>A0A9D4KW70</accession>
<dbReference type="Gene3D" id="3.30.720.50">
    <property type="match status" value="1"/>
</dbReference>
<dbReference type="GO" id="GO:0005634">
    <property type="term" value="C:nucleus"/>
    <property type="evidence" value="ECO:0007669"/>
    <property type="project" value="UniProtKB-SubCell"/>
</dbReference>
<dbReference type="Proteomes" id="UP000828390">
    <property type="component" value="Unassembled WGS sequence"/>
</dbReference>
<evidence type="ECO:0000256" key="4">
    <source>
        <dbReference type="RuleBase" id="RU362114"/>
    </source>
</evidence>
<dbReference type="InterPro" id="IPR004170">
    <property type="entry name" value="WWE_dom"/>
</dbReference>
<keyword evidence="4" id="KW-0328">Glycosyltransferase</keyword>
<dbReference type="GO" id="GO:0003950">
    <property type="term" value="F:NAD+ poly-ADP-ribosyltransferase activity"/>
    <property type="evidence" value="ECO:0007669"/>
    <property type="project" value="UniProtKB-UniRule"/>
</dbReference>
<keyword evidence="4" id="KW-0808">Transferase</keyword>
<feature type="domain" description="WWE" evidence="6">
    <location>
        <begin position="175"/>
        <end position="254"/>
    </location>
</feature>
<dbReference type="InterPro" id="IPR012317">
    <property type="entry name" value="Poly(ADP-ribose)pol_cat_dom"/>
</dbReference>
<dbReference type="PROSITE" id="PS50918">
    <property type="entry name" value="WWE"/>
    <property type="match status" value="1"/>
</dbReference>
<dbReference type="Pfam" id="PF00644">
    <property type="entry name" value="PARP"/>
    <property type="match status" value="1"/>
</dbReference>
<evidence type="ECO:0000256" key="2">
    <source>
        <dbReference type="ARBA" id="ARBA00023242"/>
    </source>
</evidence>
<proteinExistence type="inferred from homology"/>
<dbReference type="OrthoDB" id="408612at2759"/>
<reference evidence="8" key="2">
    <citation type="submission" date="2020-11" db="EMBL/GenBank/DDBJ databases">
        <authorList>
            <person name="McCartney M.A."/>
            <person name="Auch B."/>
            <person name="Kono T."/>
            <person name="Mallez S."/>
            <person name="Becker A."/>
            <person name="Gohl D.M."/>
            <person name="Silverstein K.A.T."/>
            <person name="Koren S."/>
            <person name="Bechman K.B."/>
            <person name="Herman A."/>
            <person name="Abrahante J.E."/>
            <person name="Garbe J."/>
        </authorList>
    </citation>
    <scope>NUCLEOTIDE SEQUENCE</scope>
    <source>
        <strain evidence="8">Duluth1</strain>
        <tissue evidence="8">Whole animal</tissue>
    </source>
</reference>
<keyword evidence="2" id="KW-0539">Nucleus</keyword>
<dbReference type="SUPFAM" id="SSF56399">
    <property type="entry name" value="ADP-ribosylation"/>
    <property type="match status" value="1"/>
</dbReference>
<feature type="domain" description="PARP catalytic" evidence="7">
    <location>
        <begin position="283"/>
        <end position="507"/>
    </location>
</feature>
<dbReference type="EC" id="2.4.2.-" evidence="4"/>
<evidence type="ECO:0000256" key="5">
    <source>
        <dbReference type="SAM" id="MobiDB-lite"/>
    </source>
</evidence>
<reference evidence="8" key="1">
    <citation type="journal article" date="2019" name="bioRxiv">
        <title>The Genome of the Zebra Mussel, Dreissena polymorpha: A Resource for Invasive Species Research.</title>
        <authorList>
            <person name="McCartney M.A."/>
            <person name="Auch B."/>
            <person name="Kono T."/>
            <person name="Mallez S."/>
            <person name="Zhang Y."/>
            <person name="Obille A."/>
            <person name="Becker A."/>
            <person name="Abrahante J.E."/>
            <person name="Garbe J."/>
            <person name="Badalamenti J.P."/>
            <person name="Herman A."/>
            <person name="Mangelson H."/>
            <person name="Liachko I."/>
            <person name="Sullivan S."/>
            <person name="Sone E.D."/>
            <person name="Koren S."/>
            <person name="Silverstein K.A.T."/>
            <person name="Beckman K.B."/>
            <person name="Gohl D.M."/>
        </authorList>
    </citation>
    <scope>NUCLEOTIDE SEQUENCE</scope>
    <source>
        <strain evidence="8">Duluth1</strain>
        <tissue evidence="8">Whole animal</tissue>
    </source>
</reference>
<sequence length="774" mass="87096">MSSSIKRSATSSEAFIEISQIRNDFTPSPQEPSDQSMRLVCQQADIYAESIQTDHGRLLKEDDASSKFLCMGNIQGNCTQDKCTRLHSDTHLPYLWQIQLCGGWFTLQNSENVEQLFCSPEEKECSFKFVSYTSGLDLSLLHRDCTILFEPEKRAFIREYNFVEARRLSTMSFKEVGDVGDSYVTQWRWYWEDNDGAWMLFEPDSIQHTLEAKFLAKQTTYLYWRENYKWRYKIDFGSMTQQNVQTGATRPIRRRPVFVSFQDVQDNITPPCLTPPQVIDVALPTSWVPWDVAHPFELVQLSPDDIDFIELSARFFKTASPDQFTLTAVSRIQNHALLSGFNNHEKVMLNNQRRLGDRNPVDKRPLFHGTDSLNTVRGICVNNFDFRLCGKNATMYGQGAYFARDAKYSHQFTKPDENMERFMLQANVLIGYYTKGDSQYKRPPEKPDKDHELFDSCVDDEHNPSMFILFDKHAYYPEYLIQYKHSDDFDESSPQPAVLLNASNPSSSTFTLVLQQAQPPQTKTKRSRKPRSKKASLSLSGLQQTTPTSISTKQSRSKKSKTSNSSSLSNSVPPIPVLQGPTPTLHAPSSQSTPMPILNSSIAMTSPAAPQFASVSAPFLQSSQMHGLSSNQLVPSTGVPLATTTIPVLAHSYDPLSLPKSNGTAPVIASSSQSPRMPNASSYTFVPQTIPPPYSTVPTLETTPAQAHANNSLSLAPQNIIGSPWNSMSLHASNSTYFWGNPPPAHTTQTSPGYPFQAHHQLQSMYYPYDTDSE</sequence>
<feature type="compositionally biased region" description="Low complexity" evidence="5">
    <location>
        <begin position="562"/>
        <end position="571"/>
    </location>
</feature>
<organism evidence="8 9">
    <name type="scientific">Dreissena polymorpha</name>
    <name type="common">Zebra mussel</name>
    <name type="synonym">Mytilus polymorpha</name>
    <dbReference type="NCBI Taxonomy" id="45954"/>
    <lineage>
        <taxon>Eukaryota</taxon>
        <taxon>Metazoa</taxon>
        <taxon>Spiralia</taxon>
        <taxon>Lophotrochozoa</taxon>
        <taxon>Mollusca</taxon>
        <taxon>Bivalvia</taxon>
        <taxon>Autobranchia</taxon>
        <taxon>Heteroconchia</taxon>
        <taxon>Euheterodonta</taxon>
        <taxon>Imparidentia</taxon>
        <taxon>Neoheterodontei</taxon>
        <taxon>Myida</taxon>
        <taxon>Dreissenoidea</taxon>
        <taxon>Dreissenidae</taxon>
        <taxon>Dreissena</taxon>
    </lineage>
</organism>
<feature type="compositionally biased region" description="Polar residues" evidence="5">
    <location>
        <begin position="587"/>
        <end position="598"/>
    </location>
</feature>
<dbReference type="Gene3D" id="3.90.228.10">
    <property type="match status" value="1"/>
</dbReference>
<dbReference type="PANTHER" id="PTHR45740">
    <property type="entry name" value="POLY [ADP-RIBOSE] POLYMERASE"/>
    <property type="match status" value="1"/>
</dbReference>
<gene>
    <name evidence="8" type="ORF">DPMN_088443</name>
</gene>
<comment type="similarity">
    <text evidence="3">Belongs to the ARTD/PARP family.</text>
</comment>
<keyword evidence="4" id="KW-0520">NAD</keyword>
<evidence type="ECO:0000313" key="8">
    <source>
        <dbReference type="EMBL" id="KAH3846146.1"/>
    </source>
</evidence>
<feature type="compositionally biased region" description="Basic residues" evidence="5">
    <location>
        <begin position="523"/>
        <end position="534"/>
    </location>
</feature>
<evidence type="ECO:0000259" key="7">
    <source>
        <dbReference type="PROSITE" id="PS51059"/>
    </source>
</evidence>
<keyword evidence="9" id="KW-1185">Reference proteome</keyword>
<name>A0A9D4KW70_DREPO</name>
<dbReference type="InterPro" id="IPR037197">
    <property type="entry name" value="WWE_dom_sf"/>
</dbReference>
<dbReference type="CDD" id="cd01439">
    <property type="entry name" value="TCCD_inducible_PARP_like"/>
    <property type="match status" value="1"/>
</dbReference>
<dbReference type="AlphaFoldDB" id="A0A9D4KW70"/>
<dbReference type="PANTHER" id="PTHR45740:SF2">
    <property type="entry name" value="POLY [ADP-RIBOSE] POLYMERASE"/>
    <property type="match status" value="1"/>
</dbReference>
<dbReference type="SUPFAM" id="SSF117839">
    <property type="entry name" value="WWE domain"/>
    <property type="match status" value="1"/>
</dbReference>
<feature type="region of interest" description="Disordered" evidence="5">
    <location>
        <begin position="512"/>
        <end position="598"/>
    </location>
</feature>
<comment type="subcellular location">
    <subcellularLocation>
        <location evidence="1">Nucleus</location>
    </subcellularLocation>
</comment>
<evidence type="ECO:0000256" key="1">
    <source>
        <dbReference type="ARBA" id="ARBA00004123"/>
    </source>
</evidence>
<comment type="caution">
    <text evidence="8">The sequence shown here is derived from an EMBL/GenBank/DDBJ whole genome shotgun (WGS) entry which is preliminary data.</text>
</comment>
<dbReference type="InterPro" id="IPR051712">
    <property type="entry name" value="ARTD-AVP"/>
</dbReference>
<evidence type="ECO:0000313" key="9">
    <source>
        <dbReference type="Proteomes" id="UP000828390"/>
    </source>
</evidence>
<dbReference type="GO" id="GO:1990404">
    <property type="term" value="F:NAD+-protein mono-ADP-ribosyltransferase activity"/>
    <property type="evidence" value="ECO:0007669"/>
    <property type="project" value="TreeGrafter"/>
</dbReference>
<evidence type="ECO:0000256" key="3">
    <source>
        <dbReference type="ARBA" id="ARBA00024347"/>
    </source>
</evidence>
<dbReference type="PROSITE" id="PS51059">
    <property type="entry name" value="PARP_CATALYTIC"/>
    <property type="match status" value="1"/>
</dbReference>
<dbReference type="EMBL" id="JAIWYP010000003">
    <property type="protein sequence ID" value="KAH3846146.1"/>
    <property type="molecule type" value="Genomic_DNA"/>
</dbReference>
<dbReference type="Pfam" id="PF02825">
    <property type="entry name" value="WWE"/>
    <property type="match status" value="1"/>
</dbReference>
<evidence type="ECO:0000259" key="6">
    <source>
        <dbReference type="PROSITE" id="PS50918"/>
    </source>
</evidence>